<feature type="non-terminal residue" evidence="1">
    <location>
        <position position="40"/>
    </location>
</feature>
<sequence length="40" mass="4282">MGGQHKSKEYVNEGNTFRTTLVGKQTNEGLVKCKGGVVDA</sequence>
<organism evidence="1 2">
    <name type="scientific">Trifolium medium</name>
    <dbReference type="NCBI Taxonomy" id="97028"/>
    <lineage>
        <taxon>Eukaryota</taxon>
        <taxon>Viridiplantae</taxon>
        <taxon>Streptophyta</taxon>
        <taxon>Embryophyta</taxon>
        <taxon>Tracheophyta</taxon>
        <taxon>Spermatophyta</taxon>
        <taxon>Magnoliopsida</taxon>
        <taxon>eudicotyledons</taxon>
        <taxon>Gunneridae</taxon>
        <taxon>Pentapetalae</taxon>
        <taxon>rosids</taxon>
        <taxon>fabids</taxon>
        <taxon>Fabales</taxon>
        <taxon>Fabaceae</taxon>
        <taxon>Papilionoideae</taxon>
        <taxon>50 kb inversion clade</taxon>
        <taxon>NPAAA clade</taxon>
        <taxon>Hologalegina</taxon>
        <taxon>IRL clade</taxon>
        <taxon>Trifolieae</taxon>
        <taxon>Trifolium</taxon>
    </lineage>
</organism>
<reference evidence="1 2" key="1">
    <citation type="journal article" date="2018" name="Front. Plant Sci.">
        <title>Red Clover (Trifolium pratense) and Zigzag Clover (T. medium) - A Picture of Genomic Similarities and Differences.</title>
        <authorList>
            <person name="Dluhosova J."/>
            <person name="Istvanek J."/>
            <person name="Nedelnik J."/>
            <person name="Repkova J."/>
        </authorList>
    </citation>
    <scope>NUCLEOTIDE SEQUENCE [LARGE SCALE GENOMIC DNA]</scope>
    <source>
        <strain evidence="2">cv. 10/8</strain>
        <tissue evidence="1">Leaf</tissue>
    </source>
</reference>
<evidence type="ECO:0000313" key="1">
    <source>
        <dbReference type="EMBL" id="MCI87012.1"/>
    </source>
</evidence>
<name>A0A392VHW9_9FABA</name>
<keyword evidence="2" id="KW-1185">Reference proteome</keyword>
<dbReference type="EMBL" id="LXQA011155320">
    <property type="protein sequence ID" value="MCI87012.1"/>
    <property type="molecule type" value="Genomic_DNA"/>
</dbReference>
<dbReference type="Proteomes" id="UP000265520">
    <property type="component" value="Unassembled WGS sequence"/>
</dbReference>
<proteinExistence type="predicted"/>
<accession>A0A392VHW9</accession>
<dbReference type="AlphaFoldDB" id="A0A392VHW9"/>
<evidence type="ECO:0000313" key="2">
    <source>
        <dbReference type="Proteomes" id="UP000265520"/>
    </source>
</evidence>
<comment type="caution">
    <text evidence="1">The sequence shown here is derived from an EMBL/GenBank/DDBJ whole genome shotgun (WGS) entry which is preliminary data.</text>
</comment>
<protein>
    <submittedName>
        <fullName evidence="1">Uncharacterized protein</fullName>
    </submittedName>
</protein>